<name>A0A015KKS6_RHIIW</name>
<dbReference type="OrthoDB" id="2382449at2759"/>
<accession>A0A015KKS6</accession>
<keyword evidence="2" id="KW-1185">Reference proteome</keyword>
<dbReference type="Proteomes" id="UP000022910">
    <property type="component" value="Unassembled WGS sequence"/>
</dbReference>
<sequence>MVDFLRKAGMIISIIEPIPKYDENVTSLSQVVKLNSATIKAEEISAITNANILDHETAELLESKSKKTLEEIRSLDRHHIADCYEISSESLTEEFISKYGNYNYMKWFRAYRQL</sequence>
<protein>
    <submittedName>
        <fullName evidence="1">Uncharacterized protein</fullName>
    </submittedName>
</protein>
<dbReference type="AlphaFoldDB" id="A0A015KKS6"/>
<dbReference type="EMBL" id="JEMT01025959">
    <property type="protein sequence ID" value="EXX60316.1"/>
    <property type="molecule type" value="Genomic_DNA"/>
</dbReference>
<proteinExistence type="predicted"/>
<reference evidence="1 2" key="1">
    <citation type="submission" date="2014-02" db="EMBL/GenBank/DDBJ databases">
        <title>Single nucleus genome sequencing reveals high similarity among nuclei of an endomycorrhizal fungus.</title>
        <authorList>
            <person name="Lin K."/>
            <person name="Geurts R."/>
            <person name="Zhang Z."/>
            <person name="Limpens E."/>
            <person name="Saunders D.G."/>
            <person name="Mu D."/>
            <person name="Pang E."/>
            <person name="Cao H."/>
            <person name="Cha H."/>
            <person name="Lin T."/>
            <person name="Zhou Q."/>
            <person name="Shang Y."/>
            <person name="Li Y."/>
            <person name="Ivanov S."/>
            <person name="Sharma T."/>
            <person name="Velzen R.V."/>
            <person name="Ruijter N.D."/>
            <person name="Aanen D.K."/>
            <person name="Win J."/>
            <person name="Kamoun S."/>
            <person name="Bisseling T."/>
            <person name="Huang S."/>
        </authorList>
    </citation>
    <scope>NUCLEOTIDE SEQUENCE [LARGE SCALE GENOMIC DNA]</scope>
    <source>
        <strain evidence="2">DAOM197198w</strain>
    </source>
</reference>
<dbReference type="HOGENOM" id="CLU_2122411_0_0_1"/>
<organism evidence="1 2">
    <name type="scientific">Rhizophagus irregularis (strain DAOM 197198w)</name>
    <name type="common">Glomus intraradices</name>
    <dbReference type="NCBI Taxonomy" id="1432141"/>
    <lineage>
        <taxon>Eukaryota</taxon>
        <taxon>Fungi</taxon>
        <taxon>Fungi incertae sedis</taxon>
        <taxon>Mucoromycota</taxon>
        <taxon>Glomeromycotina</taxon>
        <taxon>Glomeromycetes</taxon>
        <taxon>Glomerales</taxon>
        <taxon>Glomeraceae</taxon>
        <taxon>Rhizophagus</taxon>
    </lineage>
</organism>
<evidence type="ECO:0000313" key="1">
    <source>
        <dbReference type="EMBL" id="EXX60316.1"/>
    </source>
</evidence>
<gene>
    <name evidence="1" type="ORF">RirG_181010</name>
</gene>
<comment type="caution">
    <text evidence="1">The sequence shown here is derived from an EMBL/GenBank/DDBJ whole genome shotgun (WGS) entry which is preliminary data.</text>
</comment>
<dbReference type="STRING" id="1432141.A0A015KKS6"/>
<evidence type="ECO:0000313" key="2">
    <source>
        <dbReference type="Proteomes" id="UP000022910"/>
    </source>
</evidence>